<keyword evidence="2" id="KW-1185">Reference proteome</keyword>
<dbReference type="EMBL" id="RKLP01000006">
    <property type="protein sequence ID" value="RVW09090.1"/>
    <property type="molecule type" value="Genomic_DNA"/>
</dbReference>
<evidence type="ECO:0000313" key="2">
    <source>
        <dbReference type="Proteomes" id="UP000286208"/>
    </source>
</evidence>
<proteinExistence type="predicted"/>
<reference evidence="1 2" key="1">
    <citation type="submission" date="2018-11" db="EMBL/GenBank/DDBJ databases">
        <title>Rhodococcus spongicola sp. nov. and Rhodococcus xishaensis sp. nov. from marine sponges.</title>
        <authorList>
            <person name="Li L."/>
            <person name="Lin H.W."/>
        </authorList>
    </citation>
    <scope>NUCLEOTIDE SEQUENCE [LARGE SCALE GENOMIC DNA]</scope>
    <source>
        <strain evidence="1 2">CCTCC AB2014297</strain>
    </source>
</reference>
<dbReference type="AlphaFoldDB" id="A0A438BDL6"/>
<sequence>MLSVAGYLGFGFDGCHQQRVGLAAGCEGRQGMTYMGKPYYPAWLDNLADDVTGEGAAWDGAIEGAEAVHEVVLAAREIYEFQDFHYADPCGENSFLEDYTSAVRGVPLYVIVLVTFDAAGKAQRLVVNHRPRSAVLLLSRAMLERFAGTPLAKHWEGTP</sequence>
<organism evidence="1 2">
    <name type="scientific">Prescottella agglutinans</name>
    <dbReference type="NCBI Taxonomy" id="1644129"/>
    <lineage>
        <taxon>Bacteria</taxon>
        <taxon>Bacillati</taxon>
        <taxon>Actinomycetota</taxon>
        <taxon>Actinomycetes</taxon>
        <taxon>Mycobacteriales</taxon>
        <taxon>Nocardiaceae</taxon>
        <taxon>Prescottella</taxon>
    </lineage>
</organism>
<name>A0A438BDL6_9NOCA</name>
<accession>A0A438BDL6</accession>
<comment type="caution">
    <text evidence="1">The sequence shown here is derived from an EMBL/GenBank/DDBJ whole genome shotgun (WGS) entry which is preliminary data.</text>
</comment>
<dbReference type="Gene3D" id="3.10.450.50">
    <property type="match status" value="1"/>
</dbReference>
<gene>
    <name evidence="1" type="ORF">EGT67_13115</name>
</gene>
<evidence type="ECO:0000313" key="1">
    <source>
        <dbReference type="EMBL" id="RVW09090.1"/>
    </source>
</evidence>
<dbReference type="Proteomes" id="UP000286208">
    <property type="component" value="Unassembled WGS sequence"/>
</dbReference>
<protein>
    <submittedName>
        <fullName evidence="1">Uncharacterized protein</fullName>
    </submittedName>
</protein>